<reference evidence="1" key="1">
    <citation type="submission" date="2018-05" db="EMBL/GenBank/DDBJ databases">
        <authorList>
            <person name="Lanie J.A."/>
            <person name="Ng W.-L."/>
            <person name="Kazmierczak K.M."/>
            <person name="Andrzejewski T.M."/>
            <person name="Davidsen T.M."/>
            <person name="Wayne K.J."/>
            <person name="Tettelin H."/>
            <person name="Glass J.I."/>
            <person name="Rusch D."/>
            <person name="Podicherti R."/>
            <person name="Tsui H.-C.T."/>
            <person name="Winkler M.E."/>
        </authorList>
    </citation>
    <scope>NUCLEOTIDE SEQUENCE</scope>
</reference>
<accession>A0A382IHH6</accession>
<dbReference type="AlphaFoldDB" id="A0A382IHH6"/>
<proteinExistence type="predicted"/>
<feature type="non-terminal residue" evidence="1">
    <location>
        <position position="45"/>
    </location>
</feature>
<organism evidence="1">
    <name type="scientific">marine metagenome</name>
    <dbReference type="NCBI Taxonomy" id="408172"/>
    <lineage>
        <taxon>unclassified sequences</taxon>
        <taxon>metagenomes</taxon>
        <taxon>ecological metagenomes</taxon>
    </lineage>
</organism>
<gene>
    <name evidence="1" type="ORF">METZ01_LOCUS251940</name>
</gene>
<protein>
    <submittedName>
        <fullName evidence="1">Uncharacterized protein</fullName>
    </submittedName>
</protein>
<name>A0A382IHH6_9ZZZZ</name>
<sequence length="45" mass="5262">MKTGDKIKIDFAGKKKEASVFKLFPNSVYLKVDFENDKEKIVKRK</sequence>
<dbReference type="EMBL" id="UINC01067429">
    <property type="protein sequence ID" value="SVB99086.1"/>
    <property type="molecule type" value="Genomic_DNA"/>
</dbReference>
<evidence type="ECO:0000313" key="1">
    <source>
        <dbReference type="EMBL" id="SVB99086.1"/>
    </source>
</evidence>